<comment type="caution">
    <text evidence="2">The sequence shown here is derived from an EMBL/GenBank/DDBJ whole genome shotgun (WGS) entry which is preliminary data.</text>
</comment>
<dbReference type="InterPro" id="IPR036866">
    <property type="entry name" value="RibonucZ/Hydroxyglut_hydro"/>
</dbReference>
<sequence length="260" mass="28428">MKLTSLGSGSKGNSLLVSAKDGLTTTFVMVDCGFGTRETVRRLERVGCSPSDLSALIVTHEHSDHAGGVLAFARRHRIPVWMSYGTFQALGKDFSEIDLSFCRDGDCFNVGDLQISAFTVSHDAKEPLQFHMTDGAVKFGMLTDTGQTTPHILNALSGCDALMVECNYDDLMLKNSSYPFYLKKRIGSIYGHLSNHCAGEFLAQIDQSRLKKVIGAHLSQNNNFPELAKQAIDASVDTKKIEVIVAGQNDGFEWVEVTGR</sequence>
<keyword evidence="3" id="KW-1185">Reference proteome</keyword>
<protein>
    <recommendedName>
        <fullName evidence="1">Metallo-beta-lactamase domain-containing protein</fullName>
    </recommendedName>
</protein>
<dbReference type="PANTHER" id="PTHR47619:SF1">
    <property type="entry name" value="EXODEOXYRIBONUCLEASE WALJ"/>
    <property type="match status" value="1"/>
</dbReference>
<dbReference type="AlphaFoldDB" id="C3X4S3"/>
<dbReference type="InterPro" id="IPR001279">
    <property type="entry name" value="Metallo-B-lactamas"/>
</dbReference>
<proteinExistence type="predicted"/>
<dbReference type="Gene3D" id="3.60.15.10">
    <property type="entry name" value="Ribonuclease Z/Hydroxyacylglutathione hydrolase-like"/>
    <property type="match status" value="1"/>
</dbReference>
<dbReference type="RefSeq" id="WP_005877752.1">
    <property type="nucleotide sequence ID" value="NZ_CABMNL010000001.1"/>
</dbReference>
<dbReference type="HOGENOM" id="CLU_073253_1_0_4"/>
<dbReference type="PANTHER" id="PTHR47619">
    <property type="entry name" value="METALLO-HYDROLASE YYCJ-RELATED"/>
    <property type="match status" value="1"/>
</dbReference>
<evidence type="ECO:0000313" key="2">
    <source>
        <dbReference type="EMBL" id="EEO28209.1"/>
    </source>
</evidence>
<feature type="domain" description="Metallo-beta-lactamase" evidence="1">
    <location>
        <begin position="11"/>
        <end position="192"/>
    </location>
</feature>
<dbReference type="Pfam" id="PF12706">
    <property type="entry name" value="Lactamase_B_2"/>
    <property type="match status" value="1"/>
</dbReference>
<dbReference type="SMART" id="SM00849">
    <property type="entry name" value="Lactamase_B"/>
    <property type="match status" value="1"/>
</dbReference>
<dbReference type="EMBL" id="ACDP02000006">
    <property type="protein sequence ID" value="EEO28209.1"/>
    <property type="molecule type" value="Genomic_DNA"/>
</dbReference>
<organism evidence="2 3">
    <name type="scientific">Oxalobacter paraformigenes</name>
    <dbReference type="NCBI Taxonomy" id="556268"/>
    <lineage>
        <taxon>Bacteria</taxon>
        <taxon>Pseudomonadati</taxon>
        <taxon>Pseudomonadota</taxon>
        <taxon>Betaproteobacteria</taxon>
        <taxon>Burkholderiales</taxon>
        <taxon>Oxalobacteraceae</taxon>
        <taxon>Oxalobacter</taxon>
    </lineage>
</organism>
<accession>C3X4S3</accession>
<gene>
    <name evidence="2" type="ORF">OFAG_01362</name>
</gene>
<dbReference type="InterPro" id="IPR052533">
    <property type="entry name" value="WalJ/YycJ-like"/>
</dbReference>
<evidence type="ECO:0000313" key="3">
    <source>
        <dbReference type="Proteomes" id="UP000003973"/>
    </source>
</evidence>
<dbReference type="eggNOG" id="COG1235">
    <property type="taxonomic scope" value="Bacteria"/>
</dbReference>
<evidence type="ECO:0000259" key="1">
    <source>
        <dbReference type="SMART" id="SM00849"/>
    </source>
</evidence>
<name>C3X4S3_9BURK</name>
<reference evidence="2" key="1">
    <citation type="submission" date="2011-10" db="EMBL/GenBank/DDBJ databases">
        <title>The Genome Sequence of Oxalobacter formigenes HOxBLS.</title>
        <authorList>
            <consortium name="The Broad Institute Genome Sequencing Platform"/>
            <person name="Earl A."/>
            <person name="Ward D."/>
            <person name="Feldgarden M."/>
            <person name="Gevers D."/>
            <person name="Allison M.J."/>
            <person name="Humphrey S."/>
            <person name="Young S.K."/>
            <person name="Zeng Q."/>
            <person name="Gargeya S."/>
            <person name="Fitzgerald M."/>
            <person name="Haas B."/>
            <person name="Abouelleil A."/>
            <person name="Alvarado L."/>
            <person name="Arachchi H.M."/>
            <person name="Berlin A."/>
            <person name="Brown A."/>
            <person name="Chapman S.B."/>
            <person name="Chen Z."/>
            <person name="Dunbar C."/>
            <person name="Freedman E."/>
            <person name="Gearin G."/>
            <person name="Goldberg J."/>
            <person name="Griggs A."/>
            <person name="Gujja S."/>
            <person name="Heiman D."/>
            <person name="Howarth C."/>
            <person name="Larson L."/>
            <person name="Lui A."/>
            <person name="MacDonald P.J.P."/>
            <person name="Montmayeur A."/>
            <person name="Murphy C."/>
            <person name="Neiman D."/>
            <person name="Pearson M."/>
            <person name="Priest M."/>
            <person name="Roberts A."/>
            <person name="Saif S."/>
            <person name="Shea T."/>
            <person name="Shenoy N."/>
            <person name="Sisk P."/>
            <person name="Stolte C."/>
            <person name="Sykes S."/>
            <person name="Wortman J."/>
            <person name="Nusbaum C."/>
            <person name="Birren B."/>
        </authorList>
    </citation>
    <scope>NUCLEOTIDE SEQUENCE [LARGE SCALE GENOMIC DNA]</scope>
    <source>
        <strain evidence="2">HOxBLS</strain>
    </source>
</reference>
<dbReference type="Proteomes" id="UP000003973">
    <property type="component" value="Unassembled WGS sequence"/>
</dbReference>
<dbReference type="SUPFAM" id="SSF56281">
    <property type="entry name" value="Metallo-hydrolase/oxidoreductase"/>
    <property type="match status" value="1"/>
</dbReference>